<evidence type="ECO:0000313" key="1">
    <source>
        <dbReference type="EMBL" id="CAI9699905.1"/>
    </source>
</evidence>
<organism evidence="1 2">
    <name type="scientific">Rangifer tarandus platyrhynchus</name>
    <name type="common">Svalbard reindeer</name>
    <dbReference type="NCBI Taxonomy" id="3082113"/>
    <lineage>
        <taxon>Eukaryota</taxon>
        <taxon>Metazoa</taxon>
        <taxon>Chordata</taxon>
        <taxon>Craniata</taxon>
        <taxon>Vertebrata</taxon>
        <taxon>Euteleostomi</taxon>
        <taxon>Mammalia</taxon>
        <taxon>Eutheria</taxon>
        <taxon>Laurasiatheria</taxon>
        <taxon>Artiodactyla</taxon>
        <taxon>Ruminantia</taxon>
        <taxon>Pecora</taxon>
        <taxon>Cervidae</taxon>
        <taxon>Odocoileinae</taxon>
        <taxon>Rangifer</taxon>
    </lineage>
</organism>
<proteinExistence type="predicted"/>
<sequence length="145" mass="15017">MFGEWKLQAGRGGLGMSGAACVRVSGVRDDLSSGLGRGLRFGAGAREPFWRGDLGAVGEQGAGGLGRSVTPHLGPAAPFAWLGCSGWGGGGAVGGWVAVRAGADFFLSRALPRALPTCVFAFLQAVCSWRTHTRTFLVGLRQEHC</sequence>
<reference evidence="1" key="1">
    <citation type="submission" date="2023-05" db="EMBL/GenBank/DDBJ databases">
        <authorList>
            <consortium name="ELIXIR-Norway"/>
        </authorList>
    </citation>
    <scope>NUCLEOTIDE SEQUENCE</scope>
</reference>
<gene>
    <name evidence="1" type="ORF">MRATA1EN3_LOCUS11118</name>
</gene>
<evidence type="ECO:0000313" key="2">
    <source>
        <dbReference type="Proteomes" id="UP001162501"/>
    </source>
</evidence>
<protein>
    <submittedName>
        <fullName evidence="1">Uncharacterized protein</fullName>
    </submittedName>
</protein>
<name>A0ACB0EGZ0_RANTA</name>
<accession>A0ACB0EGZ0</accession>
<dbReference type="Proteomes" id="UP001162501">
    <property type="component" value="Chromosome 20"/>
</dbReference>
<dbReference type="EMBL" id="OX596104">
    <property type="protein sequence ID" value="CAI9699905.1"/>
    <property type="molecule type" value="Genomic_DNA"/>
</dbReference>